<evidence type="ECO:0000256" key="4">
    <source>
        <dbReference type="ARBA" id="ARBA00022729"/>
    </source>
</evidence>
<evidence type="ECO:0000256" key="5">
    <source>
        <dbReference type="ARBA" id="ARBA00022827"/>
    </source>
</evidence>
<evidence type="ECO:0000256" key="1">
    <source>
        <dbReference type="ARBA" id="ARBA00001974"/>
    </source>
</evidence>
<dbReference type="Pfam" id="PF05199">
    <property type="entry name" value="GMC_oxred_C"/>
    <property type="match status" value="1"/>
</dbReference>
<comment type="cofactor">
    <cofactor evidence="1 6">
        <name>FAD</name>
        <dbReference type="ChEBI" id="CHEBI:57692"/>
    </cofactor>
</comment>
<sequence>MAFGCVPVLKLLLLLVLWLYTLSSSQGYPKSFYQHKYPFIKKASTFSSSSSFSSSHGDRGYDYIIVGGGTAGCPLAATLSQNFSVLLLERGGVPFSNANVSFLRNFHINLADISPTSASQYFISTDGVINSRARVLGGGTSTNAGFYSRANPRFIEKMGWDAKLVNKSYPWIEKQIIHHPKVAPWQAAVRDGLLAVGVSPYNGITYDHINGTKFGGTIFDRFGRRHTAAELLASANPQKLTVLVHATVQKILFDTSGKQPKAVGVIFKDENGKQHEASLGNTPGSEIILSSGAIGSPQMLLLSGIGPRADLEKLNISVVLDNKFVGKGMADNPMNSIFIPAKGPVVQSLIQTVGITELGVYIEASSGFGQSNDSIQCHHGLVSAEIGQLSTIPPKERTPEAIQAYIGRKKDIPHEAFKGGFILEKIADPFSKGQISLINTNADDNPSITFNYFKHPHDLRRCVNGIRLIAELVQSEHFKNSAQCDQLTTERILNWSVSANVNFVPKHTNDTKSVEQFCKDTVITIWHYHGGCLVGRVVDPDYKVLGVQKLRIVDGSLFRDSPGTNPQATVLMMGRYMGLKILRDRLGEAVVI</sequence>
<feature type="chain" id="PRO_5015085024" description="Glucose-methanol-choline oxidoreductase N-terminal domain-containing protein" evidence="8">
    <location>
        <begin position="28"/>
        <end position="592"/>
    </location>
</feature>
<dbReference type="EMBL" id="GGEC01025709">
    <property type="protein sequence ID" value="MBX06193.1"/>
    <property type="molecule type" value="Transcribed_RNA"/>
</dbReference>
<dbReference type="InterPro" id="IPR036188">
    <property type="entry name" value="FAD/NAD-bd_sf"/>
</dbReference>
<dbReference type="PROSITE" id="PS00624">
    <property type="entry name" value="GMC_OXRED_2"/>
    <property type="match status" value="1"/>
</dbReference>
<dbReference type="Gene3D" id="3.30.410.40">
    <property type="match status" value="1"/>
</dbReference>
<dbReference type="Pfam" id="PF00732">
    <property type="entry name" value="GMC_oxred_N"/>
    <property type="match status" value="1"/>
</dbReference>
<dbReference type="InterPro" id="IPR051871">
    <property type="entry name" value="GMC_Oxidoreductase-Related"/>
</dbReference>
<comment type="similarity">
    <text evidence="2">Belongs to the GMC oxidoreductase family.</text>
</comment>
<evidence type="ECO:0000259" key="9">
    <source>
        <dbReference type="PROSITE" id="PS00624"/>
    </source>
</evidence>
<dbReference type="Gene3D" id="3.50.50.60">
    <property type="entry name" value="FAD/NAD(P)-binding domain"/>
    <property type="match status" value="1"/>
</dbReference>
<proteinExistence type="inferred from homology"/>
<evidence type="ECO:0000256" key="3">
    <source>
        <dbReference type="ARBA" id="ARBA00022630"/>
    </source>
</evidence>
<evidence type="ECO:0000313" key="10">
    <source>
        <dbReference type="EMBL" id="MBX06194.1"/>
    </source>
</evidence>
<dbReference type="PANTHER" id="PTHR45968:SF5">
    <property type="entry name" value="PROTEIN HOTHEAD"/>
    <property type="match status" value="1"/>
</dbReference>
<dbReference type="InterPro" id="IPR000172">
    <property type="entry name" value="GMC_OxRdtase_N"/>
</dbReference>
<dbReference type="SUPFAM" id="SSF54373">
    <property type="entry name" value="FAD-linked reductases, C-terminal domain"/>
    <property type="match status" value="1"/>
</dbReference>
<feature type="disulfide bond" evidence="7">
    <location>
        <begin position="462"/>
        <end position="518"/>
    </location>
</feature>
<feature type="binding site" evidence="6">
    <location>
        <position position="135"/>
    </location>
    <ligand>
        <name>FAD</name>
        <dbReference type="ChEBI" id="CHEBI:57692"/>
    </ligand>
</feature>
<feature type="binding site" evidence="6">
    <location>
        <begin position="566"/>
        <end position="567"/>
    </location>
    <ligand>
        <name>FAD</name>
        <dbReference type="ChEBI" id="CHEBI:57692"/>
    </ligand>
</feature>
<dbReference type="GO" id="GO:0016614">
    <property type="term" value="F:oxidoreductase activity, acting on CH-OH group of donors"/>
    <property type="evidence" value="ECO:0007669"/>
    <property type="project" value="InterPro"/>
</dbReference>
<evidence type="ECO:0000256" key="8">
    <source>
        <dbReference type="SAM" id="SignalP"/>
    </source>
</evidence>
<feature type="binding site" evidence="6">
    <location>
        <position position="248"/>
    </location>
    <ligand>
        <name>FAD</name>
        <dbReference type="ChEBI" id="CHEBI:57692"/>
    </ligand>
</feature>
<evidence type="ECO:0000256" key="7">
    <source>
        <dbReference type="PIRSR" id="PIRSR000137-3"/>
    </source>
</evidence>
<dbReference type="AlphaFoldDB" id="A0A2P2KKD9"/>
<accession>A0A2P2KKD9</accession>
<feature type="binding site" evidence="6">
    <location>
        <begin position="89"/>
        <end position="90"/>
    </location>
    <ligand>
        <name>FAD</name>
        <dbReference type="ChEBI" id="CHEBI:57692"/>
    </ligand>
</feature>
<protein>
    <recommendedName>
        <fullName evidence="9">Glucose-methanol-choline oxidoreductase N-terminal domain-containing protein</fullName>
    </recommendedName>
</protein>
<evidence type="ECO:0000256" key="2">
    <source>
        <dbReference type="ARBA" id="ARBA00010790"/>
    </source>
</evidence>
<keyword evidence="7" id="KW-1015">Disulfide bond</keyword>
<evidence type="ECO:0000256" key="6">
    <source>
        <dbReference type="PIRSR" id="PIRSR000137-2"/>
    </source>
</evidence>
<dbReference type="PANTHER" id="PTHR45968">
    <property type="entry name" value="OSJNBA0019K04.7 PROTEIN"/>
    <property type="match status" value="1"/>
</dbReference>
<reference evidence="10" key="1">
    <citation type="submission" date="2018-02" db="EMBL/GenBank/DDBJ databases">
        <title>Rhizophora mucronata_Transcriptome.</title>
        <authorList>
            <person name="Meera S.P."/>
            <person name="Sreeshan A."/>
            <person name="Augustine A."/>
        </authorList>
    </citation>
    <scope>NUCLEOTIDE SEQUENCE</scope>
    <source>
        <tissue evidence="10">Leaf</tissue>
    </source>
</reference>
<name>A0A2P2KKD9_RHIMU</name>
<keyword evidence="5 6" id="KW-0274">FAD</keyword>
<dbReference type="EMBL" id="GGEC01025710">
    <property type="protein sequence ID" value="MBX06194.1"/>
    <property type="molecule type" value="Transcribed_RNA"/>
</dbReference>
<feature type="domain" description="Glucose-methanol-choline oxidoreductase N-terminal" evidence="9">
    <location>
        <begin position="292"/>
        <end position="306"/>
    </location>
</feature>
<keyword evidence="3" id="KW-0285">Flavoprotein</keyword>
<dbReference type="PIRSF" id="PIRSF000137">
    <property type="entry name" value="Alcohol_oxidase"/>
    <property type="match status" value="1"/>
</dbReference>
<dbReference type="GO" id="GO:0050660">
    <property type="term" value="F:flavin adenine dinucleotide binding"/>
    <property type="evidence" value="ECO:0007669"/>
    <property type="project" value="InterPro"/>
</dbReference>
<feature type="signal peptide" evidence="8">
    <location>
        <begin position="1"/>
        <end position="27"/>
    </location>
</feature>
<dbReference type="InterPro" id="IPR012132">
    <property type="entry name" value="GMC_OxRdtase"/>
</dbReference>
<feature type="binding site" evidence="6">
    <location>
        <position position="555"/>
    </location>
    <ligand>
        <name>FAD</name>
        <dbReference type="ChEBI" id="CHEBI:57692"/>
    </ligand>
</feature>
<keyword evidence="4 8" id="KW-0732">Signal</keyword>
<feature type="binding site" evidence="6">
    <location>
        <begin position="526"/>
        <end position="527"/>
    </location>
    <ligand>
        <name>FAD</name>
        <dbReference type="ChEBI" id="CHEBI:57692"/>
    </ligand>
</feature>
<dbReference type="InterPro" id="IPR007867">
    <property type="entry name" value="GMC_OxRtase_C"/>
</dbReference>
<organism evidence="10">
    <name type="scientific">Rhizophora mucronata</name>
    <name type="common">Asiatic mangrove</name>
    <dbReference type="NCBI Taxonomy" id="61149"/>
    <lineage>
        <taxon>Eukaryota</taxon>
        <taxon>Viridiplantae</taxon>
        <taxon>Streptophyta</taxon>
        <taxon>Embryophyta</taxon>
        <taxon>Tracheophyta</taxon>
        <taxon>Spermatophyta</taxon>
        <taxon>Magnoliopsida</taxon>
        <taxon>eudicotyledons</taxon>
        <taxon>Gunneridae</taxon>
        <taxon>Pentapetalae</taxon>
        <taxon>rosids</taxon>
        <taxon>fabids</taxon>
        <taxon>Malpighiales</taxon>
        <taxon>Rhizophoraceae</taxon>
        <taxon>Rhizophora</taxon>
    </lineage>
</organism>
<dbReference type="SUPFAM" id="SSF51905">
    <property type="entry name" value="FAD/NAD(P)-binding domain"/>
    <property type="match status" value="1"/>
</dbReference>